<reference evidence="1" key="1">
    <citation type="submission" date="2024-06" db="EMBL/GenBank/DDBJ databases">
        <title>Lacrimispora cavernae sp. nov., a novel anaerobe isolated from bat guano pile inside a cave.</title>
        <authorList>
            <person name="Miller S.L."/>
            <person name="Lu N."/>
            <person name="King J."/>
            <person name="Sankaranarayanan K."/>
            <person name="Lawson P.A."/>
        </authorList>
    </citation>
    <scope>NUCLEOTIDE SEQUENCE</scope>
    <source>
        <strain evidence="1">BS-2</strain>
    </source>
</reference>
<organism evidence="1">
    <name type="scientific">Lacrimispora sp. BS-2</name>
    <dbReference type="NCBI Taxonomy" id="3151850"/>
    <lineage>
        <taxon>Bacteria</taxon>
        <taxon>Bacillati</taxon>
        <taxon>Bacillota</taxon>
        <taxon>Clostridia</taxon>
        <taxon>Lachnospirales</taxon>
        <taxon>Lachnospiraceae</taxon>
        <taxon>Lacrimispora</taxon>
    </lineage>
</organism>
<dbReference type="EMBL" id="CP157940">
    <property type="protein sequence ID" value="XBS52355.1"/>
    <property type="molecule type" value="Genomic_DNA"/>
</dbReference>
<proteinExistence type="predicted"/>
<name>A0AAU7PJ37_9FIRM</name>
<gene>
    <name evidence="1" type="ORF">ABFV83_10935</name>
</gene>
<sequence>MEKEKVINLLCERVLVDENDPVINRIWDEMTVLLSQNSNETINFLNDCTEEQIFYISEIIEDISHNLKSQDFINTLYELNTKFPNLQMEWDIEIAKEFMEE</sequence>
<accession>A0AAU7PJ37</accession>
<protein>
    <submittedName>
        <fullName evidence="1">Uncharacterized protein</fullName>
    </submittedName>
</protein>
<dbReference type="AlphaFoldDB" id="A0AAU7PJ37"/>
<evidence type="ECO:0000313" key="1">
    <source>
        <dbReference type="EMBL" id="XBS52355.1"/>
    </source>
</evidence>
<dbReference type="RefSeq" id="WP_349943809.1">
    <property type="nucleotide sequence ID" value="NZ_CP157940.1"/>
</dbReference>